<accession>A0A6P8YSR3</accession>
<reference evidence="4" key="1">
    <citation type="submission" date="2025-08" db="UniProtKB">
        <authorList>
            <consortium name="RefSeq"/>
        </authorList>
    </citation>
    <scope>IDENTIFICATION</scope>
    <source>
        <tissue evidence="4">Total insect</tissue>
    </source>
</reference>
<keyword evidence="3" id="KW-1185">Reference proteome</keyword>
<evidence type="ECO:0000313" key="4">
    <source>
        <dbReference type="RefSeq" id="XP_034240126.1"/>
    </source>
</evidence>
<keyword evidence="1" id="KW-0863">Zinc-finger</keyword>
<dbReference type="PANTHER" id="PTHR31912:SF34">
    <property type="entry name" value="NOTOCHORD-RELATED PROTEIN"/>
    <property type="match status" value="1"/>
</dbReference>
<dbReference type="PANTHER" id="PTHR31912">
    <property type="entry name" value="IP13529P"/>
    <property type="match status" value="1"/>
</dbReference>
<keyword evidence="1" id="KW-0862">Zinc</keyword>
<gene>
    <name evidence="4" type="primary">LOC117644625</name>
</gene>
<evidence type="ECO:0000259" key="2">
    <source>
        <dbReference type="PROSITE" id="PS50157"/>
    </source>
</evidence>
<organism evidence="4">
    <name type="scientific">Thrips palmi</name>
    <name type="common">Melon thrips</name>
    <dbReference type="NCBI Taxonomy" id="161013"/>
    <lineage>
        <taxon>Eukaryota</taxon>
        <taxon>Metazoa</taxon>
        <taxon>Ecdysozoa</taxon>
        <taxon>Arthropoda</taxon>
        <taxon>Hexapoda</taxon>
        <taxon>Insecta</taxon>
        <taxon>Pterygota</taxon>
        <taxon>Neoptera</taxon>
        <taxon>Paraneoptera</taxon>
        <taxon>Thysanoptera</taxon>
        <taxon>Terebrantia</taxon>
        <taxon>Thripoidea</taxon>
        <taxon>Thripidae</taxon>
        <taxon>Thrips</taxon>
    </lineage>
</organism>
<name>A0A6P8YSR3_THRPL</name>
<dbReference type="PROSITE" id="PS50157">
    <property type="entry name" value="ZINC_FINGER_C2H2_2"/>
    <property type="match status" value="1"/>
</dbReference>
<proteinExistence type="predicted"/>
<dbReference type="AlphaFoldDB" id="A0A6P8YSR3"/>
<dbReference type="PROSITE" id="PS00028">
    <property type="entry name" value="ZINC_FINGER_C2H2_1"/>
    <property type="match status" value="2"/>
</dbReference>
<dbReference type="InParanoid" id="A0A6P8YSR3"/>
<dbReference type="InterPro" id="IPR013087">
    <property type="entry name" value="Znf_C2H2_type"/>
</dbReference>
<dbReference type="KEGG" id="tpal:117644625"/>
<evidence type="ECO:0000256" key="1">
    <source>
        <dbReference type="PROSITE-ProRule" id="PRU00042"/>
    </source>
</evidence>
<sequence length="882" mass="101842">MSVSAIKLTCRFCSFTNSSIKDYLSHQTIHRHVNRHFPCGVDDCKCVCTSEAYLRTHLIRVHGLQCKQGTLYPSAPVVPSSRDGVYVCSLAVCKKKFHTCKDLSKHLRMHLLSGIAIRCPFPACTQVYRNVSSFSCHMSRMHRGKEGPVQVPCDDPSNFVCAEMLPEIITAAQTEDTIEETIEPILFDHEVYQECLATFFLKLEFQCLIPARTVQYISKEFQLLHEQSYNEVSSKLKKKVLQENITAQNLETVLREAYSTHQKSHHNLRSSHTRTEFYKKKFDFVKPEKLPLVKPKCYFFYVPIAETLKAAFRDKSITISLEPPVQLDPNILEDITDGLVYKNNPFFQQNPRSIRLMLYQDGFQVCAGYGKNKHKITGVYMSILNIPRHIRTHVNSIHLVALYKDKEFNHKKVYGQIVKDLKDLETNGVLLPQHGTVKAGLVCISGDNLGHHSVGGFNENFSRSTFFCRYCLVDRASFHANHYEQFPLRTPESYNDCLRAGPRHRMGVKFDSEFNKLDHFHVCNPGLASCLAHDLHEGVVAHDLALFVNYFVSEKWFTVPELNEKIDSFKYNCADYRDKPNTFTEGCEKISGGAMQIWCFLRLLPLLIKDLVDDWEEKQNNLVWRALLLLSEIVELVSAPYSHTSVLAYLESIVYDYLDLRKLTFPGVLLRPKHHYLTHYSFLVYFFGGLAQVWTMRFESKHSFFKRFARMLKNFRNILFSFSLKHELFMSYLRTGVNLQCEIKPNVSGEFHGNLYSLDIQRAFPENLPDLMQECASIVVKGTVYKKGMLLLVQQTHYQCEVQFGRIVLILHDNNLAVFFLVEVLEAEFIEHLRVYKLGVRKMYRCVEHSSLLSYSVVRDYKIGTATFVRLQSSIFCGNVLM</sequence>
<keyword evidence="1" id="KW-0479">Metal-binding</keyword>
<dbReference type="GeneID" id="117644625"/>
<evidence type="ECO:0000313" key="3">
    <source>
        <dbReference type="Proteomes" id="UP000515158"/>
    </source>
</evidence>
<dbReference type="SMART" id="SM00355">
    <property type="entry name" value="ZnF_C2H2"/>
    <property type="match status" value="4"/>
</dbReference>
<dbReference type="RefSeq" id="XP_034240126.1">
    <property type="nucleotide sequence ID" value="XM_034384235.1"/>
</dbReference>
<feature type="domain" description="C2H2-type" evidence="2">
    <location>
        <begin position="86"/>
        <end position="110"/>
    </location>
</feature>
<dbReference type="Proteomes" id="UP000515158">
    <property type="component" value="Unplaced"/>
</dbReference>
<dbReference type="Gene3D" id="3.30.160.60">
    <property type="entry name" value="Classic Zinc Finger"/>
    <property type="match status" value="1"/>
</dbReference>
<dbReference type="OrthoDB" id="7699017at2759"/>
<protein>
    <submittedName>
        <fullName evidence="4">Uncharacterized protein LOC117644625</fullName>
    </submittedName>
</protein>
<dbReference type="GO" id="GO:0008270">
    <property type="term" value="F:zinc ion binding"/>
    <property type="evidence" value="ECO:0007669"/>
    <property type="project" value="UniProtKB-KW"/>
</dbReference>